<evidence type="ECO:0000313" key="3">
    <source>
        <dbReference type="Proteomes" id="UP000016927"/>
    </source>
</evidence>
<proteinExistence type="predicted"/>
<dbReference type="HOGENOM" id="CLU_937191_0_0_1"/>
<feature type="signal peptide" evidence="1">
    <location>
        <begin position="1"/>
        <end position="18"/>
    </location>
</feature>
<evidence type="ECO:0000313" key="2">
    <source>
        <dbReference type="EMBL" id="EOB11456.1"/>
    </source>
</evidence>
<organism evidence="2 3">
    <name type="scientific">Nosema bombycis (strain CQ1 / CVCC 102059)</name>
    <name type="common">Microsporidian parasite</name>
    <name type="synonym">Pebrine of silkworm</name>
    <dbReference type="NCBI Taxonomy" id="578461"/>
    <lineage>
        <taxon>Eukaryota</taxon>
        <taxon>Fungi</taxon>
        <taxon>Fungi incertae sedis</taxon>
        <taxon>Microsporidia</taxon>
        <taxon>Nosematidae</taxon>
        <taxon>Nosema</taxon>
    </lineage>
</organism>
<gene>
    <name evidence="2" type="ORF">NBO_1172g0002</name>
</gene>
<dbReference type="VEuPathDB" id="MicrosporidiaDB:NBO_1172g0002"/>
<sequence>MKLFSLISNFLVLNNVSCSELEFEADSNQTKLILPYINPPNIHDKTSPSTINDKEHDVFENEHFHILKYFMKTVRWNFNEMKENEEAKYHKLLDFGKNFKETSLLSFKTNNRDDSWLYLDEISDLMDDLFPLFLNKNTYNGAIEPLKLIRDKVSQFENIGFLLPILIKSLEMSNNENFLKFYIVTEAIESMEERIKVLRRMFNDYWDLMNNNFKIFTYDLDYFELRHKFEVIRQALLNANDCDSDLVKSVEALKNEMLNFFTKFNEHIEEERELFSLIFNEMDCIFCDYIAFKYFKKQIILKNS</sequence>
<dbReference type="AlphaFoldDB" id="R0KLG5"/>
<keyword evidence="3" id="KW-1185">Reference proteome</keyword>
<keyword evidence="1" id="KW-0732">Signal</keyword>
<dbReference type="Proteomes" id="UP000016927">
    <property type="component" value="Unassembled WGS sequence"/>
</dbReference>
<reference evidence="2 3" key="1">
    <citation type="journal article" date="2013" name="BMC Genomics">
        <title>Comparative genomics of parasitic silkworm microsporidia reveal an association between genome expansion and host adaptation.</title>
        <authorList>
            <person name="Pan G."/>
            <person name="Xu J."/>
            <person name="Li T."/>
            <person name="Xia Q."/>
            <person name="Liu S.L."/>
            <person name="Zhang G."/>
            <person name="Li S."/>
            <person name="Li C."/>
            <person name="Liu H."/>
            <person name="Yang L."/>
            <person name="Liu T."/>
            <person name="Zhang X."/>
            <person name="Wu Z."/>
            <person name="Fan W."/>
            <person name="Dang X."/>
            <person name="Xiang H."/>
            <person name="Tao M."/>
            <person name="Li Y."/>
            <person name="Hu J."/>
            <person name="Li Z."/>
            <person name="Lin L."/>
            <person name="Luo J."/>
            <person name="Geng L."/>
            <person name="Wang L."/>
            <person name="Long M."/>
            <person name="Wan Y."/>
            <person name="He N."/>
            <person name="Zhang Z."/>
            <person name="Lu C."/>
            <person name="Keeling P.J."/>
            <person name="Wang J."/>
            <person name="Xiang Z."/>
            <person name="Zhou Z."/>
        </authorList>
    </citation>
    <scope>NUCLEOTIDE SEQUENCE [LARGE SCALE GENOMIC DNA]</scope>
    <source>
        <strain evidence="3">CQ1 / CVCC 102059</strain>
    </source>
</reference>
<name>R0KLG5_NOSB1</name>
<dbReference type="EMBL" id="KB910079">
    <property type="protein sequence ID" value="EOB11456.1"/>
    <property type="molecule type" value="Genomic_DNA"/>
</dbReference>
<accession>R0KLG5</accession>
<feature type="chain" id="PRO_5004354264" evidence="1">
    <location>
        <begin position="19"/>
        <end position="304"/>
    </location>
</feature>
<evidence type="ECO:0000256" key="1">
    <source>
        <dbReference type="SAM" id="SignalP"/>
    </source>
</evidence>
<protein>
    <submittedName>
        <fullName evidence="2">Uncharacterized protein</fullName>
    </submittedName>
</protein>